<accession>A0A1M5TKN3</accession>
<feature type="non-terminal residue" evidence="1">
    <location>
        <position position="27"/>
    </location>
</feature>
<organism evidence="1 2">
    <name type="scientific">Asaccharospora irregularis DSM 2635</name>
    <dbReference type="NCBI Taxonomy" id="1121321"/>
    <lineage>
        <taxon>Bacteria</taxon>
        <taxon>Bacillati</taxon>
        <taxon>Bacillota</taxon>
        <taxon>Clostridia</taxon>
        <taxon>Peptostreptococcales</taxon>
        <taxon>Peptostreptococcaceae</taxon>
        <taxon>Asaccharospora</taxon>
    </lineage>
</organism>
<evidence type="ECO:0000313" key="2">
    <source>
        <dbReference type="Proteomes" id="UP000243255"/>
    </source>
</evidence>
<gene>
    <name evidence="1" type="ORF">SAMN04488530_1641</name>
</gene>
<keyword evidence="2" id="KW-1185">Reference proteome</keyword>
<proteinExistence type="predicted"/>
<name>A0A1M5TKN3_9FIRM</name>
<dbReference type="Proteomes" id="UP000243255">
    <property type="component" value="Unassembled WGS sequence"/>
</dbReference>
<protein>
    <submittedName>
        <fullName evidence="1">Aconitate hydratase</fullName>
    </submittedName>
</protein>
<dbReference type="AlphaFoldDB" id="A0A1M5TKN3"/>
<reference evidence="2" key="1">
    <citation type="submission" date="2016-11" db="EMBL/GenBank/DDBJ databases">
        <authorList>
            <person name="Varghese N."/>
            <person name="Submissions S."/>
        </authorList>
    </citation>
    <scope>NUCLEOTIDE SEQUENCE [LARGE SCALE GENOMIC DNA]</scope>
    <source>
        <strain evidence="2">DSM 2635</strain>
    </source>
</reference>
<dbReference type="EMBL" id="FQWX01000064">
    <property type="protein sequence ID" value="SHH51327.1"/>
    <property type="molecule type" value="Genomic_DNA"/>
</dbReference>
<evidence type="ECO:0000313" key="1">
    <source>
        <dbReference type="EMBL" id="SHH51327.1"/>
    </source>
</evidence>
<sequence length="27" mass="2915">MGDNLVYKILKKHLVEGEISSGNSIGI</sequence>